<evidence type="ECO:0000313" key="1">
    <source>
        <dbReference type="EMBL" id="VWO95109.1"/>
    </source>
</evidence>
<accession>A0A5K1JT71</accession>
<dbReference type="Gene3D" id="2.130.10.10">
    <property type="entry name" value="YVTN repeat-like/Quinoprotein amine dehydrogenase"/>
    <property type="match status" value="1"/>
</dbReference>
<dbReference type="SUPFAM" id="SSF50998">
    <property type="entry name" value="Quinoprotein alcohol dehydrogenase-like"/>
    <property type="match status" value="1"/>
</dbReference>
<dbReference type="InterPro" id="IPR015943">
    <property type="entry name" value="WD40/YVTN_repeat-like_dom_sf"/>
</dbReference>
<proteinExistence type="predicted"/>
<dbReference type="AlphaFoldDB" id="A0A5K1JT71"/>
<protein>
    <submittedName>
        <fullName evidence="1">Kinesin motor protein</fullName>
    </submittedName>
</protein>
<reference evidence="1" key="1">
    <citation type="submission" date="2019-10" db="EMBL/GenBank/DDBJ databases">
        <authorList>
            <person name="Nor Muhammad N."/>
        </authorList>
    </citation>
    <scope>NUCLEOTIDE SEQUENCE</scope>
</reference>
<dbReference type="InterPro" id="IPR011047">
    <property type="entry name" value="Quinoprotein_ADH-like_sf"/>
</dbReference>
<dbReference type="EMBL" id="LR724518">
    <property type="protein sequence ID" value="VWO95109.1"/>
    <property type="molecule type" value="Genomic_DNA"/>
</dbReference>
<gene>
    <name evidence="1" type="primary">P87198</name>
</gene>
<organism evidence="1">
    <name type="scientific">Ganoderma boninense</name>
    <dbReference type="NCBI Taxonomy" id="34458"/>
    <lineage>
        <taxon>Eukaryota</taxon>
        <taxon>Fungi</taxon>
        <taxon>Dikarya</taxon>
        <taxon>Basidiomycota</taxon>
        <taxon>Agaricomycotina</taxon>
        <taxon>Agaricomycetes</taxon>
        <taxon>Polyporales</taxon>
        <taxon>Polyporaceae</taxon>
        <taxon>Ganoderma</taxon>
    </lineage>
</organism>
<sequence>MVQSLASSGTLFTPTRSLKLQDSYSGDIVFPAPSDHGSQADEENRLRAVSVHFINDGQQVVVSYLVHGIICYSVQNGDQLWAITPPEVSRIGSSALSSNGKFLIAYSFDSGVQLYSLTSHKNEPISTYKFEQAPRTNHRVQVAFVQKDRGVVCEDTMVGLVAKVTV</sequence>
<name>A0A5K1JT71_9APHY</name>